<organism evidence="2">
    <name type="scientific">Daucus carota subsp. sativus</name>
    <name type="common">Carrot</name>
    <dbReference type="NCBI Taxonomy" id="79200"/>
    <lineage>
        <taxon>Eukaryota</taxon>
        <taxon>Viridiplantae</taxon>
        <taxon>Streptophyta</taxon>
        <taxon>Embryophyta</taxon>
        <taxon>Tracheophyta</taxon>
        <taxon>Spermatophyta</taxon>
        <taxon>Magnoliopsida</taxon>
        <taxon>eudicotyledons</taxon>
        <taxon>Gunneridae</taxon>
        <taxon>Pentapetalae</taxon>
        <taxon>asterids</taxon>
        <taxon>campanulids</taxon>
        <taxon>Apiales</taxon>
        <taxon>Apiaceae</taxon>
        <taxon>Apioideae</taxon>
        <taxon>Scandiceae</taxon>
        <taxon>Daucinae</taxon>
        <taxon>Daucus</taxon>
        <taxon>Daucus sect. Daucus</taxon>
    </lineage>
</organism>
<dbReference type="EMBL" id="LNRQ01000005">
    <property type="protein sequence ID" value="KZM95452.1"/>
    <property type="molecule type" value="Genomic_DNA"/>
</dbReference>
<dbReference type="Gramene" id="KZM95452">
    <property type="protein sequence ID" value="KZM95452"/>
    <property type="gene ID" value="DCAR_018694"/>
</dbReference>
<dbReference type="PANTHER" id="PTHR33601">
    <property type="entry name" value="PROTEIN LITTLE ZIPPER 4"/>
    <property type="match status" value="1"/>
</dbReference>
<proteinExistence type="predicted"/>
<reference evidence="2" key="1">
    <citation type="journal article" date="2016" name="Nat. Genet.">
        <title>A high-quality carrot genome assembly provides new insights into carotenoid accumulation and asterid genome evolution.</title>
        <authorList>
            <person name="Iorizzo M."/>
            <person name="Ellison S."/>
            <person name="Senalik D."/>
            <person name="Zeng P."/>
            <person name="Satapoomin P."/>
            <person name="Huang J."/>
            <person name="Bowman M."/>
            <person name="Iovene M."/>
            <person name="Sanseverino W."/>
            <person name="Cavagnaro P."/>
            <person name="Yildiz M."/>
            <person name="Macko-Podgorni A."/>
            <person name="Moranska E."/>
            <person name="Grzebelus E."/>
            <person name="Grzebelus D."/>
            <person name="Ashrafi H."/>
            <person name="Zheng Z."/>
            <person name="Cheng S."/>
            <person name="Spooner D."/>
            <person name="Van Deynze A."/>
            <person name="Simon P."/>
        </authorList>
    </citation>
    <scope>NUCLEOTIDE SEQUENCE [LARGE SCALE GENOMIC DNA]</scope>
    <source>
        <tissue evidence="2">Leaf</tissue>
    </source>
</reference>
<dbReference type="Gramene" id="KZM95451">
    <property type="protein sequence ID" value="KZM95451"/>
    <property type="gene ID" value="DCAR_018693"/>
</dbReference>
<evidence type="ECO:0000313" key="3">
    <source>
        <dbReference type="EMBL" id="WOH02006.1"/>
    </source>
</evidence>
<keyword evidence="4" id="KW-1185">Reference proteome</keyword>
<evidence type="ECO:0000313" key="2">
    <source>
        <dbReference type="EMBL" id="KZM95452.1"/>
    </source>
</evidence>
<dbReference type="EMBL" id="CP093347">
    <property type="protein sequence ID" value="WOH02006.1"/>
    <property type="molecule type" value="Genomic_DNA"/>
</dbReference>
<dbReference type="Proteomes" id="UP000077755">
    <property type="component" value="Chromosome 5"/>
</dbReference>
<evidence type="ECO:0000256" key="1">
    <source>
        <dbReference type="SAM" id="Coils"/>
    </source>
</evidence>
<evidence type="ECO:0000313" key="4">
    <source>
        <dbReference type="Proteomes" id="UP000077755"/>
    </source>
</evidence>
<accession>A0A162A343</accession>
<name>A0A162A343_DAUCS</name>
<dbReference type="InterPro" id="IPR039312">
    <property type="entry name" value="ZPR"/>
</dbReference>
<sequence>METNSEYLKNLQIIEENEKLRQQAQQLMKENQALRMEFMQKICACCSTSKKPVADDKSKDKSSNK</sequence>
<gene>
    <name evidence="2" type="ORF">DCAR_018694</name>
    <name evidence="3" type="ORF">DCAR_0521393</name>
</gene>
<feature type="coiled-coil region" evidence="1">
    <location>
        <begin position="10"/>
        <end position="37"/>
    </location>
</feature>
<keyword evidence="1" id="KW-0175">Coiled coil</keyword>
<dbReference type="PANTHER" id="PTHR33601:SF1">
    <property type="entry name" value="PROTEIN LITTLE ZIPPER 4"/>
    <property type="match status" value="1"/>
</dbReference>
<dbReference type="AlphaFoldDB" id="A0A162A343"/>
<reference evidence="3" key="2">
    <citation type="submission" date="2022-03" db="EMBL/GenBank/DDBJ databases">
        <title>Draft title - Genomic analysis of global carrot germplasm unveils the trajectory of domestication and the origin of high carotenoid orange carrot.</title>
        <authorList>
            <person name="Iorizzo M."/>
            <person name="Ellison S."/>
            <person name="Senalik D."/>
            <person name="Macko-Podgorni A."/>
            <person name="Grzebelus D."/>
            <person name="Bostan H."/>
            <person name="Rolling W."/>
            <person name="Curaba J."/>
            <person name="Simon P."/>
        </authorList>
    </citation>
    <scope>NUCLEOTIDE SEQUENCE</scope>
    <source>
        <tissue evidence="3">Leaf</tissue>
    </source>
</reference>
<protein>
    <submittedName>
        <fullName evidence="2">Uncharacterized protein</fullName>
    </submittedName>
</protein>